<keyword evidence="2" id="KW-1185">Reference proteome</keyword>
<proteinExistence type="predicted"/>
<comment type="caution">
    <text evidence="1">The sequence shown here is derived from an EMBL/GenBank/DDBJ whole genome shotgun (WGS) entry which is preliminary data.</text>
</comment>
<gene>
    <name evidence="1" type="ORF">U6C28_01110</name>
</gene>
<dbReference type="RefSeq" id="WP_322611348.1">
    <property type="nucleotide sequence ID" value="NZ_JAXLNX010000007.1"/>
</dbReference>
<accession>A0ABU5NFQ7</accession>
<evidence type="ECO:0000313" key="1">
    <source>
        <dbReference type="EMBL" id="MEA0974877.1"/>
    </source>
</evidence>
<evidence type="ECO:0000313" key="2">
    <source>
        <dbReference type="Proteomes" id="UP001289615"/>
    </source>
</evidence>
<dbReference type="Proteomes" id="UP001289615">
    <property type="component" value="Unassembled WGS sequence"/>
</dbReference>
<protein>
    <submittedName>
        <fullName evidence="1">Uncharacterized protein</fullName>
    </submittedName>
</protein>
<sequence>MSKNSRELIYLTSKVLNDIDGEARHINKQLKSLQRKAKNEAPKKERDLFLNGCKATKQGVKKIQREVLKLRFKKPELVTVGQLQIIKDEIIRQSIEIDQIYQELMR</sequence>
<dbReference type="EMBL" id="JAXUIA010000001">
    <property type="protein sequence ID" value="MEA0974877.1"/>
    <property type="molecule type" value="Genomic_DNA"/>
</dbReference>
<reference evidence="1 2" key="1">
    <citation type="submission" date="2023-12" db="EMBL/GenBank/DDBJ databases">
        <title>Genome comparison identifies genes involved in endophytic behavior of Lysinibacillus irui and provides insights into its role as a plant-growth promoting bacterium.</title>
        <authorList>
            <person name="Hilario S."/>
            <person name="Matos I."/>
            <person name="Goncalves M.F.M."/>
            <person name="Pardo C.A."/>
            <person name="Santos M.J."/>
        </authorList>
    </citation>
    <scope>NUCLEOTIDE SEQUENCE [LARGE SCALE GENOMIC DNA]</scope>
    <source>
        <strain evidence="1 2">B3</strain>
    </source>
</reference>
<name>A0ABU5NFQ7_9BACI</name>
<organism evidence="1 2">
    <name type="scientific">Lysinibacillus irui</name>
    <dbReference type="NCBI Taxonomy" id="2998077"/>
    <lineage>
        <taxon>Bacteria</taxon>
        <taxon>Bacillati</taxon>
        <taxon>Bacillota</taxon>
        <taxon>Bacilli</taxon>
        <taxon>Bacillales</taxon>
        <taxon>Bacillaceae</taxon>
        <taxon>Lysinibacillus</taxon>
    </lineage>
</organism>